<dbReference type="EMBL" id="CP044222">
    <property type="protein sequence ID" value="QEW07992.1"/>
    <property type="molecule type" value="Genomic_DNA"/>
</dbReference>
<dbReference type="KEGG" id="nik:F5I99_16680"/>
<protein>
    <submittedName>
        <fullName evidence="2">Phosphotransferase</fullName>
    </submittedName>
</protein>
<evidence type="ECO:0000259" key="1">
    <source>
        <dbReference type="Pfam" id="PF01636"/>
    </source>
</evidence>
<gene>
    <name evidence="2" type="ORF">F5I99_16680</name>
</gene>
<dbReference type="GO" id="GO:0016740">
    <property type="term" value="F:transferase activity"/>
    <property type="evidence" value="ECO:0007669"/>
    <property type="project" value="UniProtKB-KW"/>
</dbReference>
<sequence>MTHLSHHLSTELPLAVQDHLAPIQSMQFLGQGSRNRHWRLHTAEQVYIWREFGVTPPGANRQLELQVLQTLQSKPWAPQLELCLPEGVLFVADANAVPMPNTLNPQQRQQLLQAVLALWQHPFNAAPNDYIQLIHDYAALAGPTYDYLAEQLLDGCCHWQPEDFCLIHQDLHPGNLLITDQGIQLIDWEYAMRGNPWIDAVALQRMLELSPAERQLLETQLPDLACHDPWQVMGRWLTQLDSLWQAAQKAQSVI</sequence>
<dbReference type="Proteomes" id="UP000325606">
    <property type="component" value="Chromosome"/>
</dbReference>
<dbReference type="RefSeq" id="WP_151057967.1">
    <property type="nucleotide sequence ID" value="NZ_CP044222.1"/>
</dbReference>
<dbReference type="InterPro" id="IPR011009">
    <property type="entry name" value="Kinase-like_dom_sf"/>
</dbReference>
<dbReference type="AlphaFoldDB" id="A0A5J6LI56"/>
<dbReference type="InterPro" id="IPR002575">
    <property type="entry name" value="Aminoglycoside_PTrfase"/>
</dbReference>
<reference evidence="2 3" key="1">
    <citation type="submission" date="2019-09" db="EMBL/GenBank/DDBJ databases">
        <title>Nitrincola iocasae sp. nov., a bacterium isolated from the sediment collected at a cold seep field in South China Sea.</title>
        <authorList>
            <person name="Zhang H."/>
            <person name="Wang H."/>
            <person name="Li C."/>
        </authorList>
    </citation>
    <scope>NUCLEOTIDE SEQUENCE [LARGE SCALE GENOMIC DNA]</scope>
    <source>
        <strain evidence="2 3">KXZD1103</strain>
    </source>
</reference>
<keyword evidence="2" id="KW-0808">Transferase</keyword>
<dbReference type="SUPFAM" id="SSF56112">
    <property type="entry name" value="Protein kinase-like (PK-like)"/>
    <property type="match status" value="1"/>
</dbReference>
<proteinExistence type="predicted"/>
<keyword evidence="3" id="KW-1185">Reference proteome</keyword>
<name>A0A5J6LI56_9GAMM</name>
<accession>A0A5J6LI56</accession>
<evidence type="ECO:0000313" key="2">
    <source>
        <dbReference type="EMBL" id="QEW07992.1"/>
    </source>
</evidence>
<feature type="domain" description="Aminoglycoside phosphotransferase" evidence="1">
    <location>
        <begin position="145"/>
        <end position="218"/>
    </location>
</feature>
<organism evidence="2 3">
    <name type="scientific">Nitrincola iocasae</name>
    <dbReference type="NCBI Taxonomy" id="2614693"/>
    <lineage>
        <taxon>Bacteria</taxon>
        <taxon>Pseudomonadati</taxon>
        <taxon>Pseudomonadota</taxon>
        <taxon>Gammaproteobacteria</taxon>
        <taxon>Oceanospirillales</taxon>
        <taxon>Oceanospirillaceae</taxon>
        <taxon>Nitrincola</taxon>
    </lineage>
</organism>
<dbReference type="Gene3D" id="3.90.1200.10">
    <property type="match status" value="1"/>
</dbReference>
<dbReference type="Pfam" id="PF01636">
    <property type="entry name" value="APH"/>
    <property type="match status" value="1"/>
</dbReference>
<evidence type="ECO:0000313" key="3">
    <source>
        <dbReference type="Proteomes" id="UP000325606"/>
    </source>
</evidence>